<dbReference type="STRING" id="656916.A0A2G7FF31"/>
<gene>
    <name evidence="2" type="ORF">AARAC_004125</name>
</gene>
<feature type="region of interest" description="Disordered" evidence="1">
    <location>
        <begin position="127"/>
        <end position="150"/>
    </location>
</feature>
<protein>
    <submittedName>
        <fullName evidence="2">Uncharacterized protein</fullName>
    </submittedName>
</protein>
<dbReference type="Proteomes" id="UP000231358">
    <property type="component" value="Unassembled WGS sequence"/>
</dbReference>
<proteinExistence type="predicted"/>
<dbReference type="AlphaFoldDB" id="A0A2G7FF31"/>
<keyword evidence="3" id="KW-1185">Reference proteome</keyword>
<evidence type="ECO:0000313" key="3">
    <source>
        <dbReference type="Proteomes" id="UP000231358"/>
    </source>
</evidence>
<sequence>MSAEEFLADVEGGALAVDCHDRMLRIAFIYMDEGLWNGNGVFDVVEKLHARGWSFGEGELRFNRGHLPLLLPTHRRLPLPSDFPAFYTTHRALLHSSVWRSYYSAAFLTQNATARFYRLPDLQDLPDSSSPLAQPRQQPPAGGSAHATKLPRWAHSVARTRRRQPSLPLVTLTRLALRTLETTTARLRTAHPSVPPYSETQARFWLEYMELGSHDLSDSTKAASPGAWKPNGFGVLVAQGALDVYAWEAQHSAQLGEASGVVWCGEPDGG</sequence>
<feature type="compositionally biased region" description="Polar residues" evidence="1">
    <location>
        <begin position="127"/>
        <end position="136"/>
    </location>
</feature>
<comment type="caution">
    <text evidence="2">The sequence shown here is derived from an EMBL/GenBank/DDBJ whole genome shotgun (WGS) entry which is preliminary data.</text>
</comment>
<accession>A0A2G7FF31</accession>
<evidence type="ECO:0000313" key="2">
    <source>
        <dbReference type="EMBL" id="PIG79244.1"/>
    </source>
</evidence>
<evidence type="ECO:0000256" key="1">
    <source>
        <dbReference type="SAM" id="MobiDB-lite"/>
    </source>
</evidence>
<dbReference type="EMBL" id="NEXV01000699">
    <property type="protein sequence ID" value="PIG79244.1"/>
    <property type="molecule type" value="Genomic_DNA"/>
</dbReference>
<organism evidence="2 3">
    <name type="scientific">Aspergillus arachidicola</name>
    <dbReference type="NCBI Taxonomy" id="656916"/>
    <lineage>
        <taxon>Eukaryota</taxon>
        <taxon>Fungi</taxon>
        <taxon>Dikarya</taxon>
        <taxon>Ascomycota</taxon>
        <taxon>Pezizomycotina</taxon>
        <taxon>Eurotiomycetes</taxon>
        <taxon>Eurotiomycetidae</taxon>
        <taxon>Eurotiales</taxon>
        <taxon>Aspergillaceae</taxon>
        <taxon>Aspergillus</taxon>
        <taxon>Aspergillus subgen. Circumdati</taxon>
    </lineage>
</organism>
<feature type="non-terminal residue" evidence="2">
    <location>
        <position position="270"/>
    </location>
</feature>
<name>A0A2G7FF31_9EURO</name>
<reference evidence="2 3" key="1">
    <citation type="submission" date="2017-05" db="EMBL/GenBank/DDBJ databases">
        <title>Genome sequence for an aflatoxigenic pathogen of Argentinian peanut, Aspergillus arachidicola.</title>
        <authorList>
            <person name="Moore G."/>
            <person name="Beltz S.B."/>
            <person name="Mack B.M."/>
        </authorList>
    </citation>
    <scope>NUCLEOTIDE SEQUENCE [LARGE SCALE GENOMIC DNA]</scope>
    <source>
        <strain evidence="2 3">CBS 117610</strain>
    </source>
</reference>